<evidence type="ECO:0000259" key="2">
    <source>
        <dbReference type="Pfam" id="PF00501"/>
    </source>
</evidence>
<organism evidence="4 5">
    <name type="scientific">Streptodolium elevatio</name>
    <dbReference type="NCBI Taxonomy" id="3157996"/>
    <lineage>
        <taxon>Bacteria</taxon>
        <taxon>Bacillati</taxon>
        <taxon>Actinomycetota</taxon>
        <taxon>Actinomycetes</taxon>
        <taxon>Kitasatosporales</taxon>
        <taxon>Streptomycetaceae</taxon>
        <taxon>Streptodolium</taxon>
    </lineage>
</organism>
<feature type="region of interest" description="Disordered" evidence="1">
    <location>
        <begin position="1"/>
        <end position="24"/>
    </location>
</feature>
<dbReference type="InterPro" id="IPR025110">
    <property type="entry name" value="AMP-bd_C"/>
</dbReference>
<dbReference type="Gene3D" id="3.30.300.30">
    <property type="match status" value="1"/>
</dbReference>
<evidence type="ECO:0000256" key="1">
    <source>
        <dbReference type="SAM" id="MobiDB-lite"/>
    </source>
</evidence>
<protein>
    <submittedName>
        <fullName evidence="4">Class I adenylate-forming enzyme family protein</fullName>
    </submittedName>
</protein>
<dbReference type="PROSITE" id="PS00455">
    <property type="entry name" value="AMP_BINDING"/>
    <property type="match status" value="1"/>
</dbReference>
<dbReference type="Proteomes" id="UP001551482">
    <property type="component" value="Unassembled WGS sequence"/>
</dbReference>
<name>A0ABV3D935_9ACTN</name>
<proteinExistence type="predicted"/>
<dbReference type="InterPro" id="IPR000873">
    <property type="entry name" value="AMP-dep_synth/lig_dom"/>
</dbReference>
<dbReference type="RefSeq" id="WP_358347773.1">
    <property type="nucleotide sequence ID" value="NZ_JBEZFP010000003.1"/>
</dbReference>
<dbReference type="PANTHER" id="PTHR24096">
    <property type="entry name" value="LONG-CHAIN-FATTY-ACID--COA LIGASE"/>
    <property type="match status" value="1"/>
</dbReference>
<dbReference type="Pfam" id="PF13193">
    <property type="entry name" value="AMP-binding_C"/>
    <property type="match status" value="1"/>
</dbReference>
<dbReference type="InterPro" id="IPR042099">
    <property type="entry name" value="ANL_N_sf"/>
</dbReference>
<dbReference type="Pfam" id="PF00501">
    <property type="entry name" value="AMP-binding"/>
    <property type="match status" value="1"/>
</dbReference>
<feature type="domain" description="AMP-dependent synthetase/ligase" evidence="2">
    <location>
        <begin position="64"/>
        <end position="427"/>
    </location>
</feature>
<dbReference type="SUPFAM" id="SSF56801">
    <property type="entry name" value="Acetyl-CoA synthetase-like"/>
    <property type="match status" value="1"/>
</dbReference>
<feature type="domain" description="AMP-binding enzyme C-terminal" evidence="3">
    <location>
        <begin position="477"/>
        <end position="553"/>
    </location>
</feature>
<sequence length="570" mass="60741">MAISTPGSVPAPASSASGSAADPMAALTAPGSPFELAEEDVLGVTMRVLAHRRRSLASFVADSAAFGDREYLVHDDGTRWTYAEHARAVASVACALRERYGVGPGDRVALLSNNRPEWLVTFWATVALGAVAVGMNGWWAGDEIRYGLADCEPKVLVADRRRLERLPEPPVPVVEMESGFADLVGYAPDAELPAGPDDEDAAAVILYTSGTTGRPKGAVLTHRNVIAMQNVQALLAARGIAHLPEERRAAAARPGRWLVNSPFFHVSGLLAGAVAALADGHTMVLYSGRFDVPSVLATIERERCTNWSLVPTVGWRVVNHPDSGAFDLSSVTRLGGGSASFAPELITRLQQVFPHAKGAMGVGYGLTESGGVATSAGAAQLESMPGAIGAAVPTVQVEVHGEDGQRLADGEEGEIWIRSPLVMLEYWRNAEATAKSITPDRWLRTGDLGYARDGQFFMATRRSDLILRGGENIYPAEIEHCLDAHPDVAESVVVGVPHHDLGEEAKAIVVPRPGAELESEALAAYVRERLAYYKVPTHWEIRTTPLPRTPTGKVIRAVATGAKAADLVEE</sequence>
<dbReference type="EMBL" id="JBEZFP010000003">
    <property type="protein sequence ID" value="MEU8132251.1"/>
    <property type="molecule type" value="Genomic_DNA"/>
</dbReference>
<evidence type="ECO:0000313" key="5">
    <source>
        <dbReference type="Proteomes" id="UP001551482"/>
    </source>
</evidence>
<keyword evidence="5" id="KW-1185">Reference proteome</keyword>
<dbReference type="InterPro" id="IPR020845">
    <property type="entry name" value="AMP-binding_CS"/>
</dbReference>
<gene>
    <name evidence="4" type="ORF">AB0C36_01955</name>
</gene>
<evidence type="ECO:0000313" key="4">
    <source>
        <dbReference type="EMBL" id="MEU8132251.1"/>
    </source>
</evidence>
<reference evidence="4 5" key="1">
    <citation type="submission" date="2024-06" db="EMBL/GenBank/DDBJ databases">
        <title>The Natural Products Discovery Center: Release of the First 8490 Sequenced Strains for Exploring Actinobacteria Biosynthetic Diversity.</title>
        <authorList>
            <person name="Kalkreuter E."/>
            <person name="Kautsar S.A."/>
            <person name="Yang D."/>
            <person name="Bader C.D."/>
            <person name="Teijaro C.N."/>
            <person name="Fluegel L."/>
            <person name="Davis C.M."/>
            <person name="Simpson J.R."/>
            <person name="Lauterbach L."/>
            <person name="Steele A.D."/>
            <person name="Gui C."/>
            <person name="Meng S."/>
            <person name="Li G."/>
            <person name="Viehrig K."/>
            <person name="Ye F."/>
            <person name="Su P."/>
            <person name="Kiefer A.F."/>
            <person name="Nichols A."/>
            <person name="Cepeda A.J."/>
            <person name="Yan W."/>
            <person name="Fan B."/>
            <person name="Jiang Y."/>
            <person name="Adhikari A."/>
            <person name="Zheng C.-J."/>
            <person name="Schuster L."/>
            <person name="Cowan T.M."/>
            <person name="Smanski M.J."/>
            <person name="Chevrette M.G."/>
            <person name="De Carvalho L.P.S."/>
            <person name="Shen B."/>
        </authorList>
    </citation>
    <scope>NUCLEOTIDE SEQUENCE [LARGE SCALE GENOMIC DNA]</scope>
    <source>
        <strain evidence="4 5">NPDC048946</strain>
    </source>
</reference>
<dbReference type="Gene3D" id="3.40.50.12780">
    <property type="entry name" value="N-terminal domain of ligase-like"/>
    <property type="match status" value="1"/>
</dbReference>
<evidence type="ECO:0000259" key="3">
    <source>
        <dbReference type="Pfam" id="PF13193"/>
    </source>
</evidence>
<dbReference type="InterPro" id="IPR045851">
    <property type="entry name" value="AMP-bd_C_sf"/>
</dbReference>
<dbReference type="PANTHER" id="PTHR24096:SF267">
    <property type="entry name" value="MALONATE--COA LIGASE ACSF3, MITOCHONDRIAL"/>
    <property type="match status" value="1"/>
</dbReference>
<comment type="caution">
    <text evidence="4">The sequence shown here is derived from an EMBL/GenBank/DDBJ whole genome shotgun (WGS) entry which is preliminary data.</text>
</comment>
<accession>A0ABV3D935</accession>